<accession>A0AAU2A7S0</accession>
<dbReference type="EMBL" id="CP108222">
    <property type="protein sequence ID" value="WTT19787.1"/>
    <property type="molecule type" value="Genomic_DNA"/>
</dbReference>
<protein>
    <submittedName>
        <fullName evidence="2">WXG100 family type VII secretion target</fullName>
    </submittedName>
</protein>
<dbReference type="InterPro" id="IPR036689">
    <property type="entry name" value="ESAT-6-like_sf"/>
</dbReference>
<evidence type="ECO:0000313" key="2">
    <source>
        <dbReference type="EMBL" id="WTT19787.1"/>
    </source>
</evidence>
<dbReference type="Pfam" id="PF06013">
    <property type="entry name" value="WXG100"/>
    <property type="match status" value="1"/>
</dbReference>
<dbReference type="InterPro" id="IPR010310">
    <property type="entry name" value="T7SS_ESAT-6-like"/>
</dbReference>
<sequence>MAPTGKQQSQADATRNGVTALEQAFTGVQKCRQDVENMKHNLSSGYSGSDGGAFQKLLERWDQQAEVISNNLQNMIDTLNETLKSQGQQQGSSNQAIQEAYSRSEAIFEALRG</sequence>
<proteinExistence type="predicted"/>
<dbReference type="AlphaFoldDB" id="A0AAU2A7S0"/>
<organism evidence="2">
    <name type="scientific">Streptomyces sp. NBC_00093</name>
    <dbReference type="NCBI Taxonomy" id="2975649"/>
    <lineage>
        <taxon>Bacteria</taxon>
        <taxon>Bacillati</taxon>
        <taxon>Actinomycetota</taxon>
        <taxon>Actinomycetes</taxon>
        <taxon>Kitasatosporales</taxon>
        <taxon>Streptomycetaceae</taxon>
        <taxon>Streptomyces</taxon>
    </lineage>
</organism>
<name>A0AAU2A7S0_9ACTN</name>
<dbReference type="SUPFAM" id="SSF140453">
    <property type="entry name" value="EsxAB dimer-like"/>
    <property type="match status" value="1"/>
</dbReference>
<gene>
    <name evidence="2" type="ORF">OHA22_31810</name>
</gene>
<keyword evidence="1" id="KW-0175">Coiled coil</keyword>
<evidence type="ECO:0000256" key="1">
    <source>
        <dbReference type="SAM" id="Coils"/>
    </source>
</evidence>
<dbReference type="Gene3D" id="1.10.287.1060">
    <property type="entry name" value="ESAT-6-like"/>
    <property type="match status" value="1"/>
</dbReference>
<reference evidence="2" key="1">
    <citation type="submission" date="2022-10" db="EMBL/GenBank/DDBJ databases">
        <title>The complete genomes of actinobacterial strains from the NBC collection.</title>
        <authorList>
            <person name="Joergensen T.S."/>
            <person name="Alvarez Arevalo M."/>
            <person name="Sterndorff E.B."/>
            <person name="Faurdal D."/>
            <person name="Vuksanovic O."/>
            <person name="Mourched A.-S."/>
            <person name="Charusanti P."/>
            <person name="Shaw S."/>
            <person name="Blin K."/>
            <person name="Weber T."/>
        </authorList>
    </citation>
    <scope>NUCLEOTIDE SEQUENCE</scope>
    <source>
        <strain evidence="2">NBC_00093</strain>
    </source>
</reference>
<feature type="coiled-coil region" evidence="1">
    <location>
        <begin position="58"/>
        <end position="89"/>
    </location>
</feature>